<dbReference type="InterPro" id="IPR003594">
    <property type="entry name" value="HATPase_dom"/>
</dbReference>
<dbReference type="Gene3D" id="3.30.565.10">
    <property type="entry name" value="Histidine kinase-like ATPase, C-terminal domain"/>
    <property type="match status" value="1"/>
</dbReference>
<dbReference type="EMBL" id="CP000360">
    <property type="protein sequence ID" value="ABF39479.1"/>
    <property type="molecule type" value="Genomic_DNA"/>
</dbReference>
<feature type="transmembrane region" description="Helical" evidence="7">
    <location>
        <begin position="297"/>
        <end position="317"/>
    </location>
</feature>
<keyword evidence="7" id="KW-0812">Transmembrane</keyword>
<dbReference type="SUPFAM" id="SSF55874">
    <property type="entry name" value="ATPase domain of HSP90 chaperone/DNA topoisomerase II/histidine kinase"/>
    <property type="match status" value="1"/>
</dbReference>
<dbReference type="CDD" id="cd00075">
    <property type="entry name" value="HATPase"/>
    <property type="match status" value="1"/>
</dbReference>
<keyword evidence="5 9" id="KW-0418">Kinase</keyword>
<dbReference type="Pfam" id="PF05226">
    <property type="entry name" value="CHASE2"/>
    <property type="match status" value="1"/>
</dbReference>
<evidence type="ECO:0000256" key="5">
    <source>
        <dbReference type="ARBA" id="ARBA00022777"/>
    </source>
</evidence>
<keyword evidence="7" id="KW-0472">Membrane</keyword>
<dbReference type="EC" id="2.7.13.3" evidence="2"/>
<proteinExistence type="predicted"/>
<gene>
    <name evidence="9" type="ordered locus">Acid345_0474</name>
</gene>
<evidence type="ECO:0000313" key="9">
    <source>
        <dbReference type="EMBL" id="ABF39479.1"/>
    </source>
</evidence>
<evidence type="ECO:0000256" key="1">
    <source>
        <dbReference type="ARBA" id="ARBA00000085"/>
    </source>
</evidence>
<dbReference type="PIRSF" id="PIRSF037347">
    <property type="entry name" value="STHK_CHASE2_PAS_prd"/>
    <property type="match status" value="1"/>
</dbReference>
<dbReference type="eggNOG" id="COG5002">
    <property type="taxonomic scope" value="Bacteria"/>
</dbReference>
<feature type="domain" description="Histidine kinase" evidence="8">
    <location>
        <begin position="539"/>
        <end position="751"/>
    </location>
</feature>
<dbReference type="SUPFAM" id="SSF47384">
    <property type="entry name" value="Homodimeric domain of signal transducing histidine kinase"/>
    <property type="match status" value="1"/>
</dbReference>
<organism evidence="9 10">
    <name type="scientific">Koribacter versatilis (strain Ellin345)</name>
    <dbReference type="NCBI Taxonomy" id="204669"/>
    <lineage>
        <taxon>Bacteria</taxon>
        <taxon>Pseudomonadati</taxon>
        <taxon>Acidobacteriota</taxon>
        <taxon>Terriglobia</taxon>
        <taxon>Terriglobales</taxon>
        <taxon>Candidatus Korobacteraceae</taxon>
        <taxon>Candidatus Korobacter</taxon>
    </lineage>
</organism>
<dbReference type="PROSITE" id="PS50109">
    <property type="entry name" value="HIS_KIN"/>
    <property type="match status" value="1"/>
</dbReference>
<evidence type="ECO:0000256" key="3">
    <source>
        <dbReference type="ARBA" id="ARBA00022553"/>
    </source>
</evidence>
<reference evidence="9 10" key="1">
    <citation type="journal article" date="2009" name="Appl. Environ. Microbiol.">
        <title>Three genomes from the phylum Acidobacteria provide insight into the lifestyles of these microorganisms in soils.</title>
        <authorList>
            <person name="Ward N.L."/>
            <person name="Challacombe J.F."/>
            <person name="Janssen P.H."/>
            <person name="Henrissat B."/>
            <person name="Coutinho P.M."/>
            <person name="Wu M."/>
            <person name="Xie G."/>
            <person name="Haft D.H."/>
            <person name="Sait M."/>
            <person name="Badger J."/>
            <person name="Barabote R.D."/>
            <person name="Bradley B."/>
            <person name="Brettin T.S."/>
            <person name="Brinkac L.M."/>
            <person name="Bruce D."/>
            <person name="Creasy T."/>
            <person name="Daugherty S.C."/>
            <person name="Davidsen T.M."/>
            <person name="DeBoy R.T."/>
            <person name="Detter J.C."/>
            <person name="Dodson R.J."/>
            <person name="Durkin A.S."/>
            <person name="Ganapathy A."/>
            <person name="Gwinn-Giglio M."/>
            <person name="Han C.S."/>
            <person name="Khouri H."/>
            <person name="Kiss H."/>
            <person name="Kothari S.P."/>
            <person name="Madupu R."/>
            <person name="Nelson K.E."/>
            <person name="Nelson W.C."/>
            <person name="Paulsen I."/>
            <person name="Penn K."/>
            <person name="Ren Q."/>
            <person name="Rosovitz M.J."/>
            <person name="Selengut J.D."/>
            <person name="Shrivastava S."/>
            <person name="Sullivan S.A."/>
            <person name="Tapia R."/>
            <person name="Thompson L.S."/>
            <person name="Watkins K.L."/>
            <person name="Yang Q."/>
            <person name="Yu C."/>
            <person name="Zafar N."/>
            <person name="Zhou L."/>
            <person name="Kuske C.R."/>
        </authorList>
    </citation>
    <scope>NUCLEOTIDE SEQUENCE [LARGE SCALE GENOMIC DNA]</scope>
    <source>
        <strain evidence="9 10">Ellin345</strain>
    </source>
</reference>
<evidence type="ECO:0000259" key="8">
    <source>
        <dbReference type="PROSITE" id="PS50109"/>
    </source>
</evidence>
<dbReference type="CDD" id="cd00082">
    <property type="entry name" value="HisKA"/>
    <property type="match status" value="1"/>
</dbReference>
<dbReference type="Pfam" id="PF02518">
    <property type="entry name" value="HATPase_c"/>
    <property type="match status" value="1"/>
</dbReference>
<dbReference type="EnsemblBacteria" id="ABF39479">
    <property type="protein sequence ID" value="ABF39479"/>
    <property type="gene ID" value="Acid345_0474"/>
</dbReference>
<dbReference type="Gene3D" id="1.10.287.130">
    <property type="match status" value="1"/>
</dbReference>
<keyword evidence="10" id="KW-1185">Reference proteome</keyword>
<dbReference type="OrthoDB" id="9806704at2"/>
<feature type="transmembrane region" description="Helical" evidence="7">
    <location>
        <begin position="350"/>
        <end position="375"/>
    </location>
</feature>
<dbReference type="PANTHER" id="PTHR43711">
    <property type="entry name" value="TWO-COMPONENT HISTIDINE KINASE"/>
    <property type="match status" value="1"/>
</dbReference>
<keyword evidence="3" id="KW-0597">Phosphoprotein</keyword>
<dbReference type="KEGG" id="aba:Acid345_0474"/>
<dbReference type="eggNOG" id="COG4252">
    <property type="taxonomic scope" value="Bacteria"/>
</dbReference>
<evidence type="ECO:0000256" key="7">
    <source>
        <dbReference type="SAM" id="Phobius"/>
    </source>
</evidence>
<evidence type="ECO:0000256" key="4">
    <source>
        <dbReference type="ARBA" id="ARBA00022679"/>
    </source>
</evidence>
<dbReference type="InterPro" id="IPR004358">
    <property type="entry name" value="Sig_transdc_His_kin-like_C"/>
</dbReference>
<dbReference type="PRINTS" id="PR00344">
    <property type="entry name" value="BCTRLSENSOR"/>
</dbReference>
<dbReference type="Pfam" id="PF00512">
    <property type="entry name" value="HisKA"/>
    <property type="match status" value="1"/>
</dbReference>
<dbReference type="HOGENOM" id="CLU_016084_0_0_0"/>
<dbReference type="RefSeq" id="WP_011521281.1">
    <property type="nucleotide sequence ID" value="NC_008009.1"/>
</dbReference>
<protein>
    <recommendedName>
        <fullName evidence="2">histidine kinase</fullName>
        <ecNumber evidence="2">2.7.13.3</ecNumber>
    </recommendedName>
</protein>
<dbReference type="InterPro" id="IPR036097">
    <property type="entry name" value="HisK_dim/P_sf"/>
</dbReference>
<accession>Q1IUH1</accession>
<dbReference type="SMART" id="SM01080">
    <property type="entry name" value="CHASE2"/>
    <property type="match status" value="1"/>
</dbReference>
<evidence type="ECO:0000313" key="10">
    <source>
        <dbReference type="Proteomes" id="UP000002432"/>
    </source>
</evidence>
<dbReference type="SMART" id="SM00387">
    <property type="entry name" value="HATPase_c"/>
    <property type="match status" value="1"/>
</dbReference>
<dbReference type="InterPro" id="IPR007890">
    <property type="entry name" value="CHASE2"/>
</dbReference>
<dbReference type="PANTHER" id="PTHR43711:SF31">
    <property type="entry name" value="HISTIDINE KINASE"/>
    <property type="match status" value="1"/>
</dbReference>
<dbReference type="InterPro" id="IPR003661">
    <property type="entry name" value="HisK_dim/P_dom"/>
</dbReference>
<dbReference type="InterPro" id="IPR005467">
    <property type="entry name" value="His_kinase_dom"/>
</dbReference>
<dbReference type="GO" id="GO:0000155">
    <property type="term" value="F:phosphorelay sensor kinase activity"/>
    <property type="evidence" value="ECO:0007669"/>
    <property type="project" value="InterPro"/>
</dbReference>
<dbReference type="STRING" id="204669.Acid345_0474"/>
<keyword evidence="7" id="KW-1133">Transmembrane helix</keyword>
<dbReference type="SMART" id="SM00388">
    <property type="entry name" value="HisKA"/>
    <property type="match status" value="1"/>
</dbReference>
<evidence type="ECO:0000256" key="6">
    <source>
        <dbReference type="ARBA" id="ARBA00023012"/>
    </source>
</evidence>
<dbReference type="InterPro" id="IPR036890">
    <property type="entry name" value="HATPase_C_sf"/>
</dbReference>
<sequence length="759" mass="81742">MSDFGSKSERLRSCALHAIALTAIAAVLSFAPAVHELNRRISDSYLRLQPRGAESPVLVVSIDDASLQRYGRWPWSRDTIARLIRTISAQQPAAIGVDILLSEPQSNAQDESLRSAIQQARRVVLVDKIAEFPDGPRWMEPLPGLAGAAAAVGHAHAVLDGDGLCRSFPPRELSLAGPRDAFSLEVVRQIDSAKVDAFLAGYGLHTTTGSENVLIAHPVLIPIAFRRDPLTTISAAEVMDGSESTALRGKVILVGFGAVEIGDRITTPVSRNLPTPGVEIHAQIVDSILAGRKLKPISASLSGLVLFALGFGGSMLFRLWRGWWILPALLAAGLTVYGIGFAAFRYGGVIAPIGTGLTVIALTPLMVYGVELAGVEASITRQMRLLQTWLAYRQSATGASAKDISWRLRVLTELQQELGLRFELYRTLLEATRDLVAVFDRAGQLLFANQAFNLAWGDGPPPGTIGDVRSRMVESKEAPLTIGAALSEGEATIQGELYSVRLVPLPATSLTPRGGTLLSMTNLHLRVERDRAREEALGFVTHELRTPLVAIQGFAEMMTRMPNAKASAQAPKTILRESRRLLALINSYLDVLRTDAGARPLRPAIIPVRKLILQVFDLMSPLTYTSDVQLTLNCEPQIFVQADEPLLTGAILNLVSNAIKYGRRGTEVQVSAGISGTKLQISVHNFGEPISDTGSVFDPFVRGSKDEDRQQGWGLGLALVKRIVDKHGGETTVQSNEAAGTTFTITIPGATAALEVSKS</sequence>
<dbReference type="AlphaFoldDB" id="Q1IUH1"/>
<name>Q1IUH1_KORVE</name>
<keyword evidence="4" id="KW-0808">Transferase</keyword>
<dbReference type="InterPro" id="IPR017181">
    <property type="entry name" value="Sig_transdc_His_kin_CHASE2"/>
</dbReference>
<dbReference type="Proteomes" id="UP000002432">
    <property type="component" value="Chromosome"/>
</dbReference>
<keyword evidence="6" id="KW-0902">Two-component regulatory system</keyword>
<dbReference type="InterPro" id="IPR050736">
    <property type="entry name" value="Sensor_HK_Regulatory"/>
</dbReference>
<feature type="transmembrane region" description="Helical" evidence="7">
    <location>
        <begin position="324"/>
        <end position="344"/>
    </location>
</feature>
<comment type="catalytic activity">
    <reaction evidence="1">
        <text>ATP + protein L-histidine = ADP + protein N-phospho-L-histidine.</text>
        <dbReference type="EC" id="2.7.13.3"/>
    </reaction>
</comment>
<evidence type="ECO:0000256" key="2">
    <source>
        <dbReference type="ARBA" id="ARBA00012438"/>
    </source>
</evidence>